<protein>
    <submittedName>
        <fullName evidence="1">Uncharacterized protein</fullName>
    </submittedName>
</protein>
<name>A0A1G1W8D2_9BACT</name>
<dbReference type="Proteomes" id="UP000176631">
    <property type="component" value="Unassembled WGS sequence"/>
</dbReference>
<gene>
    <name evidence="1" type="ORF">A2172_05095</name>
</gene>
<dbReference type="EMBL" id="MHCP01000019">
    <property type="protein sequence ID" value="OGY23881.1"/>
    <property type="molecule type" value="Genomic_DNA"/>
</dbReference>
<dbReference type="AlphaFoldDB" id="A0A1G1W8D2"/>
<dbReference type="InterPro" id="IPR054221">
    <property type="entry name" value="DUF6941"/>
</dbReference>
<accession>A0A1G1W8D2</accession>
<sequence length="136" mass="14989">MKLLYALLCDNAFLSIDKKVNIIGVFETIGASKFPITHPKFVIVGSIAPDKRKFKMSLNIVSEKSKEAILGNLQEREVSLPEESKDQNFNFIIEVVNASFNEPGIYKVEISIDDKVVGEIPFKLVEGSLSSVGSPS</sequence>
<reference evidence="1 2" key="1">
    <citation type="journal article" date="2016" name="Nat. Commun.">
        <title>Thousands of microbial genomes shed light on interconnected biogeochemical processes in an aquifer system.</title>
        <authorList>
            <person name="Anantharaman K."/>
            <person name="Brown C.T."/>
            <person name="Hug L.A."/>
            <person name="Sharon I."/>
            <person name="Castelle C.J."/>
            <person name="Probst A.J."/>
            <person name="Thomas B.C."/>
            <person name="Singh A."/>
            <person name="Wilkins M.J."/>
            <person name="Karaoz U."/>
            <person name="Brodie E.L."/>
            <person name="Williams K.H."/>
            <person name="Hubbard S.S."/>
            <person name="Banfield J.F."/>
        </authorList>
    </citation>
    <scope>NUCLEOTIDE SEQUENCE [LARGE SCALE GENOMIC DNA]</scope>
</reference>
<proteinExistence type="predicted"/>
<dbReference type="Pfam" id="PF22091">
    <property type="entry name" value="DUF6941"/>
    <property type="match status" value="1"/>
</dbReference>
<organism evidence="1 2">
    <name type="scientific">Candidatus Woykebacteria bacterium RBG_13_40_15</name>
    <dbReference type="NCBI Taxonomy" id="1802593"/>
    <lineage>
        <taxon>Bacteria</taxon>
        <taxon>Candidatus Woykeibacteriota</taxon>
    </lineage>
</organism>
<evidence type="ECO:0000313" key="1">
    <source>
        <dbReference type="EMBL" id="OGY23881.1"/>
    </source>
</evidence>
<evidence type="ECO:0000313" key="2">
    <source>
        <dbReference type="Proteomes" id="UP000176631"/>
    </source>
</evidence>
<comment type="caution">
    <text evidence="1">The sequence shown here is derived from an EMBL/GenBank/DDBJ whole genome shotgun (WGS) entry which is preliminary data.</text>
</comment>